<dbReference type="KEGG" id="spue:AB5L97_01515"/>
<name>A0AB39L6B6_9MICC</name>
<reference evidence="1" key="1">
    <citation type="submission" date="2024-07" db="EMBL/GenBank/DDBJ databases">
        <authorList>
            <person name="fu j."/>
        </authorList>
    </citation>
    <scope>NUCLEOTIDE SEQUENCE</scope>
    <source>
        <strain evidence="1">P10A9</strain>
    </source>
</reference>
<evidence type="ECO:0000313" key="1">
    <source>
        <dbReference type="EMBL" id="XDP45729.1"/>
    </source>
</evidence>
<proteinExistence type="predicted"/>
<dbReference type="RefSeq" id="WP_369046197.1">
    <property type="nucleotide sequence ID" value="NZ_CP163302.1"/>
</dbReference>
<sequence length="219" mass="23580">MFGLGRRKDGPLEGLTAVIGGAVGRDGHLSGTAAGRTVEVWLERLDPTPRTGAQFNPTYADVLRIRLSARGATPWHVRSEARLGLGGGHVYEFVREAAPEALRRFSPFPDLVPVQDRGVETQLRDAGLLEAITRVAPPSRLWLPRVRFIPDPRAAMRERMRGVPIPAGVPSGPSTTAEVGLEIDVERAGDADPTPERFAEMLEAAIGVAELNERVSPGA</sequence>
<dbReference type="AlphaFoldDB" id="A0AB39L6B6"/>
<organism evidence="1">
    <name type="scientific">Sinomonas puerhi</name>
    <dbReference type="NCBI Taxonomy" id="3238584"/>
    <lineage>
        <taxon>Bacteria</taxon>
        <taxon>Bacillati</taxon>
        <taxon>Actinomycetota</taxon>
        <taxon>Actinomycetes</taxon>
        <taxon>Micrococcales</taxon>
        <taxon>Micrococcaceae</taxon>
        <taxon>Sinomonas</taxon>
    </lineage>
</organism>
<gene>
    <name evidence="1" type="ORF">AB5L97_01515</name>
</gene>
<dbReference type="EMBL" id="CP163302">
    <property type="protein sequence ID" value="XDP45729.1"/>
    <property type="molecule type" value="Genomic_DNA"/>
</dbReference>
<accession>A0AB39L6B6</accession>
<protein>
    <submittedName>
        <fullName evidence="1">Uncharacterized protein</fullName>
    </submittedName>
</protein>